<dbReference type="Proteomes" id="UP000662572">
    <property type="component" value="Unassembled WGS sequence"/>
</dbReference>
<dbReference type="RefSeq" id="WP_189486144.1">
    <property type="nucleotide sequence ID" value="NZ_BMZB01000002.1"/>
</dbReference>
<protein>
    <submittedName>
        <fullName evidence="1">Uncharacterized protein</fullName>
    </submittedName>
</protein>
<organism evidence="1 2">
    <name type="scientific">Asticcacaulis endophyticus</name>
    <dbReference type="NCBI Taxonomy" id="1395890"/>
    <lineage>
        <taxon>Bacteria</taxon>
        <taxon>Pseudomonadati</taxon>
        <taxon>Pseudomonadota</taxon>
        <taxon>Alphaproteobacteria</taxon>
        <taxon>Caulobacterales</taxon>
        <taxon>Caulobacteraceae</taxon>
        <taxon>Asticcacaulis</taxon>
    </lineage>
</organism>
<sequence>MSARKVGSVVCIMFGIMLAGCVSLKSYQVASDKAPQQFEEDAIVYILPKTRIDVLATFELECTEQTPDGKPADAVIKISPTVSATAVTIQDEKERYFIKPSDMQGWFKDAKITIDTNANQTLSGANGTINDSTGAVIGNAIGATVTLAGLKIPSVTPLSQTRYKALLKELIKKPGFVLPTTKCDALLNEDTAKALYKVHDLKAELAELQEARLKALETLMKPVTARKEDLEDADAPETGKSSQPNLATVELYYATKIADLNDKISKLKGANLTLKTDYLWEPAAAESQIVITDFAVATIQDQWIRDKKPLPSPLQKITLKLTPKPWSVPEGTVHALPAIPHRKYVAEGLVLRSPAIVKLSICKGDCPAQSADTIRVVNGVIAEADNIALPQFGSRQIIPLKNKPFRNSALTLALWPDGTIKSVSPSQTSTLDKGLASLQSGLATATTVQTAANTAQTAANTAASGAVGFANTTNKAYLDCLKARKDILDLGGNPPMTCE</sequence>
<reference evidence="1" key="1">
    <citation type="journal article" date="2014" name="Int. J. Syst. Evol. Microbiol.">
        <title>Complete genome sequence of Corynebacterium casei LMG S-19264T (=DSM 44701T), isolated from a smear-ripened cheese.</title>
        <authorList>
            <consortium name="US DOE Joint Genome Institute (JGI-PGF)"/>
            <person name="Walter F."/>
            <person name="Albersmeier A."/>
            <person name="Kalinowski J."/>
            <person name="Ruckert C."/>
        </authorList>
    </citation>
    <scope>NUCLEOTIDE SEQUENCE</scope>
    <source>
        <strain evidence="1">KCTC 32296</strain>
    </source>
</reference>
<reference evidence="1" key="2">
    <citation type="submission" date="2020-09" db="EMBL/GenBank/DDBJ databases">
        <authorList>
            <person name="Sun Q."/>
            <person name="Kim S."/>
        </authorList>
    </citation>
    <scope>NUCLEOTIDE SEQUENCE</scope>
    <source>
        <strain evidence="1">KCTC 32296</strain>
    </source>
</reference>
<proteinExistence type="predicted"/>
<dbReference type="AlphaFoldDB" id="A0A918UTM9"/>
<keyword evidence="2" id="KW-1185">Reference proteome</keyword>
<accession>A0A918UTM9</accession>
<evidence type="ECO:0000313" key="1">
    <source>
        <dbReference type="EMBL" id="GGZ32340.1"/>
    </source>
</evidence>
<dbReference type="EMBL" id="BMZB01000002">
    <property type="protein sequence ID" value="GGZ32340.1"/>
    <property type="molecule type" value="Genomic_DNA"/>
</dbReference>
<evidence type="ECO:0000313" key="2">
    <source>
        <dbReference type="Proteomes" id="UP000662572"/>
    </source>
</evidence>
<gene>
    <name evidence="1" type="ORF">GCM10011273_18080</name>
</gene>
<comment type="caution">
    <text evidence="1">The sequence shown here is derived from an EMBL/GenBank/DDBJ whole genome shotgun (WGS) entry which is preliminary data.</text>
</comment>
<dbReference type="PROSITE" id="PS51257">
    <property type="entry name" value="PROKAR_LIPOPROTEIN"/>
    <property type="match status" value="1"/>
</dbReference>
<name>A0A918UTM9_9CAUL</name>